<evidence type="ECO:0000256" key="1">
    <source>
        <dbReference type="ARBA" id="ARBA00009986"/>
    </source>
</evidence>
<dbReference type="AlphaFoldDB" id="A0A5C4N9V2"/>
<dbReference type="OrthoDB" id="9812625at2"/>
<dbReference type="FunFam" id="3.40.309.10:FF:000012">
    <property type="entry name" value="Betaine aldehyde dehydrogenase"/>
    <property type="match status" value="1"/>
</dbReference>
<name>A0A5C4N9V2_9RHOB</name>
<dbReference type="Proteomes" id="UP000305709">
    <property type="component" value="Unassembled WGS sequence"/>
</dbReference>
<keyword evidence="3" id="KW-0558">Oxidation</keyword>
<dbReference type="SUPFAM" id="SSF53720">
    <property type="entry name" value="ALDH-like"/>
    <property type="match status" value="1"/>
</dbReference>
<dbReference type="InterPro" id="IPR016163">
    <property type="entry name" value="Ald_DH_C"/>
</dbReference>
<keyword evidence="6" id="KW-1185">Reference proteome</keyword>
<protein>
    <submittedName>
        <fullName evidence="5">Aldehyde dehydrogenase</fullName>
    </submittedName>
</protein>
<dbReference type="InterPro" id="IPR016161">
    <property type="entry name" value="Ald_DH/histidinol_DH"/>
</dbReference>
<feature type="domain" description="Aldehyde dehydrogenase" evidence="4">
    <location>
        <begin position="28"/>
        <end position="492"/>
    </location>
</feature>
<dbReference type="Gene3D" id="3.40.605.10">
    <property type="entry name" value="Aldehyde Dehydrogenase, Chain A, domain 1"/>
    <property type="match status" value="1"/>
</dbReference>
<dbReference type="FunFam" id="3.40.605.10:FF:000001">
    <property type="entry name" value="Aldehyde dehydrogenase 1"/>
    <property type="match status" value="1"/>
</dbReference>
<evidence type="ECO:0000256" key="2">
    <source>
        <dbReference type="ARBA" id="ARBA00023002"/>
    </source>
</evidence>
<reference evidence="5 6" key="1">
    <citation type="submission" date="2019-06" db="EMBL/GenBank/DDBJ databases">
        <authorList>
            <person name="Jiang L."/>
        </authorList>
    </citation>
    <scope>NUCLEOTIDE SEQUENCE [LARGE SCALE GENOMIC DNA]</scope>
    <source>
        <strain evidence="5 6">YIM 48858</strain>
    </source>
</reference>
<dbReference type="CDD" id="cd07112">
    <property type="entry name" value="ALDH_GABALDH-PuuC"/>
    <property type="match status" value="1"/>
</dbReference>
<accession>A0A5C4N9V2</accession>
<dbReference type="RefSeq" id="WP_139082618.1">
    <property type="nucleotide sequence ID" value="NZ_VDFV01000028.1"/>
</dbReference>
<dbReference type="PANTHER" id="PTHR11699">
    <property type="entry name" value="ALDEHYDE DEHYDROGENASE-RELATED"/>
    <property type="match status" value="1"/>
</dbReference>
<evidence type="ECO:0000259" key="4">
    <source>
        <dbReference type="Pfam" id="PF00171"/>
    </source>
</evidence>
<dbReference type="GO" id="GO:0004030">
    <property type="term" value="F:aldehyde dehydrogenase [NAD(P)+] activity"/>
    <property type="evidence" value="ECO:0007669"/>
    <property type="project" value="UniProtKB-ARBA"/>
</dbReference>
<dbReference type="InterPro" id="IPR016162">
    <property type="entry name" value="Ald_DH_N"/>
</dbReference>
<dbReference type="InterPro" id="IPR015590">
    <property type="entry name" value="Aldehyde_DH_dom"/>
</dbReference>
<keyword evidence="2" id="KW-0560">Oxidoreductase</keyword>
<dbReference type="PROSITE" id="PS00070">
    <property type="entry name" value="ALDEHYDE_DEHYDR_CYS"/>
    <property type="match status" value="1"/>
</dbReference>
<dbReference type="InterPro" id="IPR016160">
    <property type="entry name" value="Ald_DH_CS_CYS"/>
</dbReference>
<dbReference type="EMBL" id="VDFV01000028">
    <property type="protein sequence ID" value="TNC67515.1"/>
    <property type="molecule type" value="Genomic_DNA"/>
</dbReference>
<evidence type="ECO:0000256" key="3">
    <source>
        <dbReference type="ARBA" id="ARBA00023097"/>
    </source>
</evidence>
<dbReference type="Gene3D" id="3.40.309.10">
    <property type="entry name" value="Aldehyde Dehydrogenase, Chain A, domain 2"/>
    <property type="match status" value="1"/>
</dbReference>
<organism evidence="5 6">
    <name type="scientific">Rubellimicrobium roseum</name>
    <dbReference type="NCBI Taxonomy" id="687525"/>
    <lineage>
        <taxon>Bacteria</taxon>
        <taxon>Pseudomonadati</taxon>
        <taxon>Pseudomonadota</taxon>
        <taxon>Alphaproteobacteria</taxon>
        <taxon>Rhodobacterales</taxon>
        <taxon>Roseobacteraceae</taxon>
        <taxon>Rubellimicrobium</taxon>
    </lineage>
</organism>
<comment type="caution">
    <text evidence="5">The sequence shown here is derived from an EMBL/GenBank/DDBJ whole genome shotgun (WGS) entry which is preliminary data.</text>
</comment>
<evidence type="ECO:0000313" key="6">
    <source>
        <dbReference type="Proteomes" id="UP000305709"/>
    </source>
</evidence>
<gene>
    <name evidence="5" type="ORF">FHG71_15535</name>
</gene>
<proteinExistence type="inferred from homology"/>
<sequence>MLDHSHDSWKAKAQALRFRHRAFIGGRFVDAAGGGTFDSINPATGEVLAQVAACEAEDVDRAVVAARRAFDSGVWSRAAPSHRKGVLLRLAGLIRDNLEELALLDSLDMGKLVKDAATIDVPGSAGIFQWYAEAIDKLYDEVAPTGQGDLALVRRVPLGVVGAVVPWNFPLDMATWKCAPALAAGNSVVLKPAEQSPLSALRLAELAAEAGVPEGVLNVVPGLGATAGRALGLHGDVDCLAFTGSTATGKLFMQYSGQSNLKPVWPETGGKSPNLVFADCDNLDRAADMAAFGIFFNQGEVCSANSRLYVERSIRDAFVEKLVERAEAAQPGDPLDPASRMGAIVDERQTRKIMSFIEGGRATARLVTGGERVSVDGRGCFVAPTIFEDVRPDDPLAREEIFGPVLAVVPFDTEEEAVRMANDSLYGLAASVWTDDLGRALRVSDALHAGTVSVNTVDALSVGTPFGGMKQSGFGRDLSLHSLDKYTALKTVWIKYGA</sequence>
<dbReference type="Pfam" id="PF00171">
    <property type="entry name" value="Aldedh"/>
    <property type="match status" value="1"/>
</dbReference>
<comment type="similarity">
    <text evidence="1">Belongs to the aldehyde dehydrogenase family.</text>
</comment>
<dbReference type="FunFam" id="3.40.605.10:FF:000026">
    <property type="entry name" value="Aldehyde dehydrogenase, putative"/>
    <property type="match status" value="1"/>
</dbReference>
<evidence type="ECO:0000313" key="5">
    <source>
        <dbReference type="EMBL" id="TNC67515.1"/>
    </source>
</evidence>